<dbReference type="InterPro" id="IPR006224">
    <property type="entry name" value="PsdUridine_synth_RluA-like_CS"/>
</dbReference>
<proteinExistence type="predicted"/>
<dbReference type="PANTHER" id="PTHR21600">
    <property type="entry name" value="MITOCHONDRIAL RNA PSEUDOURIDINE SYNTHASE"/>
    <property type="match status" value="1"/>
</dbReference>
<comment type="catalytic activity">
    <reaction evidence="1">
        <text>a uridine in RNA = a pseudouridine in RNA</text>
        <dbReference type="Rhea" id="RHEA:48348"/>
        <dbReference type="Rhea" id="RHEA-COMP:12068"/>
        <dbReference type="Rhea" id="RHEA-COMP:12069"/>
        <dbReference type="ChEBI" id="CHEBI:65314"/>
        <dbReference type="ChEBI" id="CHEBI:65315"/>
    </reaction>
</comment>
<dbReference type="CDD" id="cd02869">
    <property type="entry name" value="PseudoU_synth_RluA_like"/>
    <property type="match status" value="1"/>
</dbReference>
<dbReference type="Gene3D" id="3.30.2350.10">
    <property type="entry name" value="Pseudouridine synthase"/>
    <property type="match status" value="2"/>
</dbReference>
<name>A0A383VET6_TETOB</name>
<dbReference type="GO" id="GO:0000455">
    <property type="term" value="P:enzyme-directed rRNA pseudouridine synthesis"/>
    <property type="evidence" value="ECO:0007669"/>
    <property type="project" value="TreeGrafter"/>
</dbReference>
<dbReference type="GO" id="GO:0003723">
    <property type="term" value="F:RNA binding"/>
    <property type="evidence" value="ECO:0007669"/>
    <property type="project" value="InterPro"/>
</dbReference>
<sequence>MEFSSSYAPINDGFSYHEKVSKAGAKMTVPEYYCKHHAASGTSEEWMHRIHNNQITFTATGKAAATDSVLQAGDRLTYFRLPWAEPAAPSSITILYEDEHVLGLAKPAGLQVLPKASFCQRTVLGLLQAYQQQVRRLRHPGSQQPVPVHRLGRGTSGVLLCSCSLAARQKLCRDFSASTELGVLGSRMGDSAVQQTTASVGSDSSSSSGAATASERPLGKTYRALVSGTVQPNEGEVDVAIGPVSYPGLSSGLFAASTTGKPARSLFRVLHRHAGSTLVEVTILTGRPHQIRIHMAALGHPLLGDPLYGVGGTPLDTVVSGSRLGAYGDAGSAMPGDCGYHLHSMDLRFCHPATGAEMRLSAPIPAALQTPEEAAARTAAGSL</sequence>
<dbReference type="InterPro" id="IPR006145">
    <property type="entry name" value="PsdUridine_synth_RsuA/RluA"/>
</dbReference>
<protein>
    <recommendedName>
        <fullName evidence="3">Pseudouridine synthase RsuA/RluA-like domain-containing protein</fullName>
    </recommendedName>
</protein>
<feature type="region of interest" description="Disordered" evidence="2">
    <location>
        <begin position="194"/>
        <end position="215"/>
    </location>
</feature>
<evidence type="ECO:0000259" key="3">
    <source>
        <dbReference type="Pfam" id="PF00849"/>
    </source>
</evidence>
<gene>
    <name evidence="4" type="ORF">BQ4739_LOCUS4253</name>
</gene>
<dbReference type="STRING" id="3088.A0A383VET6"/>
<evidence type="ECO:0000256" key="1">
    <source>
        <dbReference type="ARBA" id="ARBA00000073"/>
    </source>
</evidence>
<dbReference type="PROSITE" id="PS01129">
    <property type="entry name" value="PSI_RLU"/>
    <property type="match status" value="1"/>
</dbReference>
<dbReference type="GO" id="GO:0009982">
    <property type="term" value="F:pseudouridine synthase activity"/>
    <property type="evidence" value="ECO:0007669"/>
    <property type="project" value="InterPro"/>
</dbReference>
<evidence type="ECO:0000256" key="2">
    <source>
        <dbReference type="SAM" id="MobiDB-lite"/>
    </source>
</evidence>
<dbReference type="Proteomes" id="UP000256970">
    <property type="component" value="Unassembled WGS sequence"/>
</dbReference>
<evidence type="ECO:0000313" key="4">
    <source>
        <dbReference type="EMBL" id="SZX63701.1"/>
    </source>
</evidence>
<dbReference type="PANTHER" id="PTHR21600:SF88">
    <property type="entry name" value="RNA PSEUDOURIDINE SYNTHASE 5"/>
    <property type="match status" value="1"/>
</dbReference>
<dbReference type="SUPFAM" id="SSF55120">
    <property type="entry name" value="Pseudouridine synthase"/>
    <property type="match status" value="1"/>
</dbReference>
<evidence type="ECO:0000313" key="5">
    <source>
        <dbReference type="Proteomes" id="UP000256970"/>
    </source>
</evidence>
<dbReference type="Pfam" id="PF00849">
    <property type="entry name" value="PseudoU_synth_2"/>
    <property type="match status" value="2"/>
</dbReference>
<accession>A0A383VET6</accession>
<feature type="domain" description="Pseudouridine synthase RsuA/RluA-like" evidence="3">
    <location>
        <begin position="214"/>
        <end position="297"/>
    </location>
</feature>
<dbReference type="EMBL" id="FNXT01000337">
    <property type="protein sequence ID" value="SZX63701.1"/>
    <property type="molecule type" value="Genomic_DNA"/>
</dbReference>
<organism evidence="4 5">
    <name type="scientific">Tetradesmus obliquus</name>
    <name type="common">Green alga</name>
    <name type="synonym">Acutodesmus obliquus</name>
    <dbReference type="NCBI Taxonomy" id="3088"/>
    <lineage>
        <taxon>Eukaryota</taxon>
        <taxon>Viridiplantae</taxon>
        <taxon>Chlorophyta</taxon>
        <taxon>core chlorophytes</taxon>
        <taxon>Chlorophyceae</taxon>
        <taxon>CS clade</taxon>
        <taxon>Sphaeropleales</taxon>
        <taxon>Scenedesmaceae</taxon>
        <taxon>Tetradesmus</taxon>
    </lineage>
</organism>
<reference evidence="4 5" key="1">
    <citation type="submission" date="2016-10" db="EMBL/GenBank/DDBJ databases">
        <authorList>
            <person name="Cai Z."/>
        </authorList>
    </citation>
    <scope>NUCLEOTIDE SEQUENCE [LARGE SCALE GENOMIC DNA]</scope>
</reference>
<feature type="compositionally biased region" description="Low complexity" evidence="2">
    <location>
        <begin position="196"/>
        <end position="214"/>
    </location>
</feature>
<dbReference type="InterPro" id="IPR050188">
    <property type="entry name" value="RluA_PseudoU_synthase"/>
</dbReference>
<dbReference type="AlphaFoldDB" id="A0A383VET6"/>
<feature type="domain" description="Pseudouridine synthase RsuA/RluA-like" evidence="3">
    <location>
        <begin position="101"/>
        <end position="176"/>
    </location>
</feature>
<keyword evidence="5" id="KW-1185">Reference proteome</keyword>
<dbReference type="InterPro" id="IPR020103">
    <property type="entry name" value="PsdUridine_synth_cat_dom_sf"/>
</dbReference>